<evidence type="ECO:0000313" key="3">
    <source>
        <dbReference type="EMBL" id="QLH81475.1"/>
    </source>
</evidence>
<dbReference type="RefSeq" id="WP_179921508.1">
    <property type="nucleotide sequence ID" value="NZ_CP058909.1"/>
</dbReference>
<dbReference type="InterPro" id="IPR045220">
    <property type="entry name" value="FRHB/FDHB/HCAR-like"/>
</dbReference>
<gene>
    <name evidence="3" type="ORF">HZS54_07460</name>
</gene>
<protein>
    <submittedName>
        <fullName evidence="3">Coenzyme F420 hydrogenase/dehydrogenase, beta subunit C-terminal domain</fullName>
    </submittedName>
</protein>
<feature type="compositionally biased region" description="Basic and acidic residues" evidence="1">
    <location>
        <begin position="1"/>
        <end position="12"/>
    </location>
</feature>
<feature type="compositionally biased region" description="Basic and acidic residues" evidence="1">
    <location>
        <begin position="28"/>
        <end position="49"/>
    </location>
</feature>
<dbReference type="PROSITE" id="PS00198">
    <property type="entry name" value="4FE4S_FER_1"/>
    <property type="match status" value="2"/>
</dbReference>
<dbReference type="InterPro" id="IPR017900">
    <property type="entry name" value="4Fe4S_Fe_S_CS"/>
</dbReference>
<evidence type="ECO:0000313" key="4">
    <source>
        <dbReference type="Proteomes" id="UP000509346"/>
    </source>
</evidence>
<name>A0A7D5TBP9_9EURY</name>
<dbReference type="GO" id="GO:0052592">
    <property type="term" value="F:oxidoreductase activity, acting on CH or CH2 groups, with an iron-sulfur protein as acceptor"/>
    <property type="evidence" value="ECO:0007669"/>
    <property type="project" value="TreeGrafter"/>
</dbReference>
<dbReference type="EMBL" id="CP058909">
    <property type="protein sequence ID" value="QLH81475.1"/>
    <property type="molecule type" value="Genomic_DNA"/>
</dbReference>
<proteinExistence type="predicted"/>
<organism evidence="3 4">
    <name type="scientific">Halosimplex pelagicum</name>
    <dbReference type="NCBI Taxonomy" id="869886"/>
    <lineage>
        <taxon>Archaea</taxon>
        <taxon>Methanobacteriati</taxon>
        <taxon>Methanobacteriota</taxon>
        <taxon>Stenosarchaea group</taxon>
        <taxon>Halobacteria</taxon>
        <taxon>Halobacteriales</taxon>
        <taxon>Haloarculaceae</taxon>
        <taxon>Halosimplex</taxon>
    </lineage>
</organism>
<dbReference type="Gene3D" id="3.30.70.20">
    <property type="match status" value="1"/>
</dbReference>
<sequence length="557" mass="60611">MGTDRPGERVAVDPESEQVAPADAAPEFVERTERECDDREARDLDDSRLLTDGGEPTGSGRDEPMPGVPDTGRASNESDDCGCGSSCGCGGHSHGHGAGSNGAVPDGGATPANVDENGNLRDVEFTEPAEGESQDVYDTPADRRVQRPGEEDLALDTPSYEIRSRMNDVETPDDKTWFMELDEAVVDDGRCIQCGTCVAACPSDSIGIGDDGLPELVKMCTGCSLCWDFCPRGGLRYERQWKITGGDDNVGGAGDPITEFSAKVEEEWREGAQDGGLVTSVLIHLLEAGEIDGALVATESDEDPWKAEAFLATTPEECIDNAGSVYNQTMALGNLNLGQWDHKLDVPIEEASLALVGTPCEIEGIRALEDFEWEYGAQEAGVRAIDYRIALMCTKNFNYERLMGEQLVEQRGIDLDDVGKMDVLDGKMMVYDRDGDLIVDEDVEEFHDAALKGCDECADFTGYCADLTVGSVGSSDEYSSVIVRTEQGLDAWNLTKDDLDYHDLEDRSAVGGLQSWDKKKAFESLERPFDPDAPRFIDYTDHAENYGTELNPHESEH</sequence>
<evidence type="ECO:0000256" key="1">
    <source>
        <dbReference type="SAM" id="MobiDB-lite"/>
    </source>
</evidence>
<dbReference type="PROSITE" id="PS51379">
    <property type="entry name" value="4FE4S_FER_2"/>
    <property type="match status" value="2"/>
</dbReference>
<dbReference type="Proteomes" id="UP000509346">
    <property type="component" value="Chromosome"/>
</dbReference>
<dbReference type="InterPro" id="IPR007516">
    <property type="entry name" value="Co_F420_Hydgase/DH_bsu_N"/>
</dbReference>
<dbReference type="KEGG" id="hpel:HZS54_07460"/>
<dbReference type="GeneID" id="56082415"/>
<feature type="domain" description="4Fe-4S ferredoxin-type" evidence="2">
    <location>
        <begin position="182"/>
        <end position="211"/>
    </location>
</feature>
<feature type="compositionally biased region" description="Gly residues" evidence="1">
    <location>
        <begin position="85"/>
        <end position="100"/>
    </location>
</feature>
<dbReference type="PANTHER" id="PTHR31332:SF0">
    <property type="entry name" value="7-HYDROXYMETHYL CHLOROPHYLL A REDUCTASE, CHLOROPLASTIC"/>
    <property type="match status" value="1"/>
</dbReference>
<dbReference type="AlphaFoldDB" id="A0A7D5TBP9"/>
<dbReference type="SUPFAM" id="SSF54862">
    <property type="entry name" value="4Fe-4S ferredoxins"/>
    <property type="match status" value="1"/>
</dbReference>
<evidence type="ECO:0000259" key="2">
    <source>
        <dbReference type="PROSITE" id="PS51379"/>
    </source>
</evidence>
<dbReference type="InterPro" id="IPR007525">
    <property type="entry name" value="FrhB_FdhB_C"/>
</dbReference>
<dbReference type="Pfam" id="PF04422">
    <property type="entry name" value="FrhB_FdhB_N"/>
    <property type="match status" value="1"/>
</dbReference>
<dbReference type="Pfam" id="PF04432">
    <property type="entry name" value="FrhB_FdhB_C"/>
    <property type="match status" value="1"/>
</dbReference>
<feature type="compositionally biased region" description="Acidic residues" evidence="1">
    <location>
        <begin position="125"/>
        <end position="135"/>
    </location>
</feature>
<feature type="domain" description="4Fe-4S ferredoxin-type" evidence="2">
    <location>
        <begin position="212"/>
        <end position="240"/>
    </location>
</feature>
<dbReference type="Pfam" id="PF14697">
    <property type="entry name" value="Fer4_21"/>
    <property type="match status" value="1"/>
</dbReference>
<feature type="region of interest" description="Disordered" evidence="1">
    <location>
        <begin position="1"/>
        <end position="148"/>
    </location>
</feature>
<keyword evidence="4" id="KW-1185">Reference proteome</keyword>
<reference evidence="3 4" key="1">
    <citation type="submission" date="2020-07" db="EMBL/GenBank/DDBJ databases">
        <title>Halosimplex litoreum sp. nov. and Halosimplex rubrum sp. nov., isolated from different salt environments.</title>
        <authorList>
            <person name="Cui H."/>
        </authorList>
    </citation>
    <scope>NUCLEOTIDE SEQUENCE [LARGE SCALE GENOMIC DNA]</scope>
    <source>
        <strain evidence="3 4">R2</strain>
    </source>
</reference>
<dbReference type="PANTHER" id="PTHR31332">
    <property type="entry name" value="7-HYDROXYMETHYL CHLOROPHYLL A REDUCTASE, CHLOROPLASTIC"/>
    <property type="match status" value="1"/>
</dbReference>
<accession>A0A7D5TBP9</accession>
<dbReference type="InterPro" id="IPR017896">
    <property type="entry name" value="4Fe4S_Fe-S-bd"/>
</dbReference>